<comment type="caution">
    <text evidence="1">The sequence shown here is derived from an EMBL/GenBank/DDBJ whole genome shotgun (WGS) entry which is preliminary data.</text>
</comment>
<reference evidence="1 2" key="1">
    <citation type="journal article" date="2021" name="Hortic Res">
        <title>High-quality reference genome and annotation aids understanding of berry development for evergreen blueberry (Vaccinium darrowii).</title>
        <authorList>
            <person name="Yu J."/>
            <person name="Hulse-Kemp A.M."/>
            <person name="Babiker E."/>
            <person name="Staton M."/>
        </authorList>
    </citation>
    <scope>NUCLEOTIDE SEQUENCE [LARGE SCALE GENOMIC DNA]</scope>
    <source>
        <strain evidence="2">cv. NJ 8807/NJ 8810</strain>
        <tissue evidence="1">Young leaf</tissue>
    </source>
</reference>
<sequence length="170" mass="18494">MYLHALLLLFLSWLRLAQPTLGATNSTANVAAITNNSFFVAKPGCQLYCGNITVPYPFGIGIDCSIGPDFDISCNTSYDPPKAFLGLEVLSITETQVRVRNYVTTQCYNKTGPVTPEYGLGIRVLENAPYTFSYTANKFTVVGCADFGQIVGVFQGQNLSSGCTHYYNKG</sequence>
<dbReference type="Proteomes" id="UP000828048">
    <property type="component" value="Chromosome 11"/>
</dbReference>
<organism evidence="1 2">
    <name type="scientific">Vaccinium darrowii</name>
    <dbReference type="NCBI Taxonomy" id="229202"/>
    <lineage>
        <taxon>Eukaryota</taxon>
        <taxon>Viridiplantae</taxon>
        <taxon>Streptophyta</taxon>
        <taxon>Embryophyta</taxon>
        <taxon>Tracheophyta</taxon>
        <taxon>Spermatophyta</taxon>
        <taxon>Magnoliopsida</taxon>
        <taxon>eudicotyledons</taxon>
        <taxon>Gunneridae</taxon>
        <taxon>Pentapetalae</taxon>
        <taxon>asterids</taxon>
        <taxon>Ericales</taxon>
        <taxon>Ericaceae</taxon>
        <taxon>Vaccinioideae</taxon>
        <taxon>Vaccinieae</taxon>
        <taxon>Vaccinium</taxon>
    </lineage>
</organism>
<proteinExistence type="predicted"/>
<evidence type="ECO:0000313" key="2">
    <source>
        <dbReference type="Proteomes" id="UP000828048"/>
    </source>
</evidence>
<gene>
    <name evidence="1" type="ORF">Vadar_017630</name>
</gene>
<protein>
    <submittedName>
        <fullName evidence="1">Uncharacterized protein</fullName>
    </submittedName>
</protein>
<evidence type="ECO:0000313" key="1">
    <source>
        <dbReference type="EMBL" id="KAH7854770.1"/>
    </source>
</evidence>
<name>A0ACB7YMM1_9ERIC</name>
<dbReference type="EMBL" id="CM037161">
    <property type="protein sequence ID" value="KAH7854770.1"/>
    <property type="molecule type" value="Genomic_DNA"/>
</dbReference>
<accession>A0ACB7YMM1</accession>
<keyword evidence="2" id="KW-1185">Reference proteome</keyword>